<feature type="binding site" evidence="7">
    <location>
        <position position="180"/>
    </location>
    <ligand>
        <name>L-glutamine</name>
        <dbReference type="ChEBI" id="CHEBI:58359"/>
    </ligand>
</feature>
<dbReference type="GO" id="GO:0003952">
    <property type="term" value="F:NAD+ synthase (glutamine-hydrolyzing) activity"/>
    <property type="evidence" value="ECO:0007669"/>
    <property type="project" value="UniProtKB-UniRule"/>
</dbReference>
<comment type="similarity">
    <text evidence="9">Belongs to the NAD synthetase family.</text>
</comment>
<comment type="function">
    <text evidence="7">Catalyzes the ATP-dependent amidation of deamido-NAD to form NAD. Uses L-glutamine as a nitrogen source.</text>
</comment>
<feature type="active site" description="Proton acceptor; for glutaminase activity" evidence="7">
    <location>
        <position position="48"/>
    </location>
</feature>
<dbReference type="OrthoDB" id="9760188at2"/>
<dbReference type="NCBIfam" id="TIGR00552">
    <property type="entry name" value="nadE"/>
    <property type="match status" value="1"/>
</dbReference>
<dbReference type="PANTHER" id="PTHR23090:SF9">
    <property type="entry name" value="GLUTAMINE-DEPENDENT NAD(+) SYNTHETASE"/>
    <property type="match status" value="1"/>
</dbReference>
<comment type="caution">
    <text evidence="7">Lacks conserved residue(s) required for the propagation of feature annotation.</text>
</comment>
<keyword evidence="6 7" id="KW-0520">NAD</keyword>
<feature type="binding site" evidence="7">
    <location>
        <position position="186"/>
    </location>
    <ligand>
        <name>L-glutamine</name>
        <dbReference type="ChEBI" id="CHEBI:58359"/>
    </ligand>
</feature>
<dbReference type="GO" id="GO:0008795">
    <property type="term" value="F:NAD+ synthase activity"/>
    <property type="evidence" value="ECO:0007669"/>
    <property type="project" value="UniProtKB-UniRule"/>
</dbReference>
<dbReference type="RefSeq" id="WP_015467837.1">
    <property type="nucleotide sequence ID" value="NC_020812.1"/>
</dbReference>
<dbReference type="CDD" id="cd00553">
    <property type="entry name" value="NAD_synthase"/>
    <property type="match status" value="1"/>
</dbReference>
<dbReference type="SUPFAM" id="SSF52402">
    <property type="entry name" value="Adenine nucleotide alpha hydrolases-like"/>
    <property type="match status" value="1"/>
</dbReference>
<dbReference type="KEGG" id="man:A11S_1496"/>
<organism evidence="12 13">
    <name type="scientific">Micavibrio aeruginosavorus EPB</name>
    <dbReference type="NCBI Taxonomy" id="349215"/>
    <lineage>
        <taxon>Bacteria</taxon>
        <taxon>Pseudomonadati</taxon>
        <taxon>Bdellovibrionota</taxon>
        <taxon>Bdellovibrionia</taxon>
        <taxon>Bdellovibrionales</taxon>
        <taxon>Pseudobdellovibrionaceae</taxon>
        <taxon>Micavibrio</taxon>
    </lineage>
</organism>
<dbReference type="Pfam" id="PF02540">
    <property type="entry name" value="NAD_synthase"/>
    <property type="match status" value="1"/>
</dbReference>
<feature type="binding site" evidence="7">
    <location>
        <position position="124"/>
    </location>
    <ligand>
        <name>L-glutamine</name>
        <dbReference type="ChEBI" id="CHEBI:58359"/>
    </ligand>
</feature>
<dbReference type="PATRIC" id="fig|349215.9.peg.1444"/>
<evidence type="ECO:0000313" key="13">
    <source>
        <dbReference type="Proteomes" id="UP000011932"/>
    </source>
</evidence>
<dbReference type="EMBL" id="CP003538">
    <property type="protein sequence ID" value="AGH98303.1"/>
    <property type="molecule type" value="Genomic_DNA"/>
</dbReference>
<dbReference type="FunFam" id="3.40.50.620:FF:000106">
    <property type="entry name" value="Glutamine-dependent NAD(+) synthetase"/>
    <property type="match status" value="1"/>
</dbReference>
<evidence type="ECO:0000256" key="7">
    <source>
        <dbReference type="HAMAP-Rule" id="MF_02090"/>
    </source>
</evidence>
<dbReference type="Proteomes" id="UP000011932">
    <property type="component" value="Chromosome"/>
</dbReference>
<comment type="pathway">
    <text evidence="1 7 8">Cofactor biosynthesis; NAD(+) biosynthesis; NAD(+) from deamido-NAD(+) (L-Gln route): step 1/1.</text>
</comment>
<evidence type="ECO:0000256" key="5">
    <source>
        <dbReference type="ARBA" id="ARBA00022840"/>
    </source>
</evidence>
<keyword evidence="12" id="KW-0315">Glutamine amidotransferase</keyword>
<dbReference type="STRING" id="349215.A11S_1496"/>
<keyword evidence="12" id="KW-0808">Transferase</keyword>
<dbReference type="NCBIfam" id="NF010588">
    <property type="entry name" value="PRK13981.1"/>
    <property type="match status" value="1"/>
</dbReference>
<dbReference type="InterPro" id="IPR003694">
    <property type="entry name" value="NAD_synthase"/>
</dbReference>
<accession>M4VGF8</accession>
<dbReference type="GO" id="GO:0004359">
    <property type="term" value="F:glutaminase activity"/>
    <property type="evidence" value="ECO:0007669"/>
    <property type="project" value="InterPro"/>
</dbReference>
<dbReference type="Gene3D" id="3.60.110.10">
    <property type="entry name" value="Carbon-nitrogen hydrolase"/>
    <property type="match status" value="1"/>
</dbReference>
<evidence type="ECO:0000256" key="9">
    <source>
        <dbReference type="RuleBase" id="RU003811"/>
    </source>
</evidence>
<dbReference type="InterPro" id="IPR022310">
    <property type="entry name" value="NAD/GMP_synthase"/>
</dbReference>
<dbReference type="AlphaFoldDB" id="M4VGF8"/>
<feature type="active site" description="Nucleophile; for glutaminase activity" evidence="7">
    <location>
        <position position="154"/>
    </location>
</feature>
<comment type="catalytic activity">
    <reaction evidence="7 8">
        <text>deamido-NAD(+) + L-glutamine + ATP + H2O = L-glutamate + AMP + diphosphate + NAD(+) + H(+)</text>
        <dbReference type="Rhea" id="RHEA:24384"/>
        <dbReference type="ChEBI" id="CHEBI:15377"/>
        <dbReference type="ChEBI" id="CHEBI:15378"/>
        <dbReference type="ChEBI" id="CHEBI:29985"/>
        <dbReference type="ChEBI" id="CHEBI:30616"/>
        <dbReference type="ChEBI" id="CHEBI:33019"/>
        <dbReference type="ChEBI" id="CHEBI:57540"/>
        <dbReference type="ChEBI" id="CHEBI:58359"/>
        <dbReference type="ChEBI" id="CHEBI:58437"/>
        <dbReference type="ChEBI" id="CHEBI:456215"/>
        <dbReference type="EC" id="6.3.5.1"/>
    </reaction>
</comment>
<evidence type="ECO:0000259" key="11">
    <source>
        <dbReference type="PROSITE" id="PS50263"/>
    </source>
</evidence>
<dbReference type="GO" id="GO:0005524">
    <property type="term" value="F:ATP binding"/>
    <property type="evidence" value="ECO:0007669"/>
    <property type="project" value="UniProtKB-UniRule"/>
</dbReference>
<dbReference type="Pfam" id="PF00795">
    <property type="entry name" value="CN_hydrolase"/>
    <property type="match status" value="1"/>
</dbReference>
<feature type="region of interest" description="Disordered" evidence="10">
    <location>
        <begin position="526"/>
        <end position="559"/>
    </location>
</feature>
<dbReference type="SUPFAM" id="SSF56317">
    <property type="entry name" value="Carbon-nitrogen hydrolase"/>
    <property type="match status" value="1"/>
</dbReference>
<feature type="active site" description="For glutaminase activity" evidence="7">
    <location>
        <position position="118"/>
    </location>
</feature>
<dbReference type="PROSITE" id="PS50263">
    <property type="entry name" value="CN_HYDROLASE"/>
    <property type="match status" value="1"/>
</dbReference>
<evidence type="ECO:0000256" key="1">
    <source>
        <dbReference type="ARBA" id="ARBA00005188"/>
    </source>
</evidence>
<dbReference type="HOGENOM" id="CLU_022313_2_0_5"/>
<feature type="binding site" evidence="7">
    <location>
        <position position="408"/>
    </location>
    <ligand>
        <name>deamido-NAD(+)</name>
        <dbReference type="ChEBI" id="CHEBI:58437"/>
        <note>ligand shared between two neighboring subunits</note>
    </ligand>
</feature>
<keyword evidence="4 7" id="KW-0547">Nucleotide-binding</keyword>
<dbReference type="InterPro" id="IPR003010">
    <property type="entry name" value="C-N_Hydrolase"/>
</dbReference>
<feature type="binding site" evidence="7">
    <location>
        <position position="379"/>
    </location>
    <ligand>
        <name>deamido-NAD(+)</name>
        <dbReference type="ChEBI" id="CHEBI:58437"/>
        <note>ligand shared between two neighboring subunits</note>
    </ligand>
</feature>
<evidence type="ECO:0000313" key="12">
    <source>
        <dbReference type="EMBL" id="AGH98303.1"/>
    </source>
</evidence>
<evidence type="ECO:0000256" key="2">
    <source>
        <dbReference type="ARBA" id="ARBA00007145"/>
    </source>
</evidence>
<name>M4VGF8_9BACT</name>
<dbReference type="CDD" id="cd07570">
    <property type="entry name" value="GAT_Gln-NAD-synth"/>
    <property type="match status" value="1"/>
</dbReference>
<comment type="similarity">
    <text evidence="2 7 8">In the C-terminal section; belongs to the NAD synthetase family.</text>
</comment>
<dbReference type="PANTHER" id="PTHR23090">
    <property type="entry name" value="NH 3 /GLUTAMINE-DEPENDENT NAD + SYNTHETASE"/>
    <property type="match status" value="1"/>
</dbReference>
<gene>
    <name evidence="7" type="primary">nadE</name>
    <name evidence="12" type="ORF">A11S_1496</name>
</gene>
<evidence type="ECO:0000256" key="10">
    <source>
        <dbReference type="SAM" id="MobiDB-lite"/>
    </source>
</evidence>
<protein>
    <recommendedName>
        <fullName evidence="7 8">Glutamine-dependent NAD(+) synthetase</fullName>
        <ecNumber evidence="7 8">6.3.5.1</ecNumber>
    </recommendedName>
    <alternativeName>
        <fullName evidence="7 8">NAD(+) synthase [glutamine-hydrolyzing]</fullName>
    </alternativeName>
</protein>
<feature type="binding site" evidence="7">
    <location>
        <position position="527"/>
    </location>
    <ligand>
        <name>deamido-NAD(+)</name>
        <dbReference type="ChEBI" id="CHEBI:58437"/>
        <note>ligand shared between two neighboring subunits</note>
    </ligand>
</feature>
<feature type="domain" description="CN hydrolase" evidence="11">
    <location>
        <begin position="9"/>
        <end position="254"/>
    </location>
</feature>
<reference evidence="12 13" key="1">
    <citation type="journal article" date="2013" name="ISME J.">
        <title>By their genes ye shall know them: genomic signatures of predatory bacteria.</title>
        <authorList>
            <person name="Pasternak Z."/>
            <person name="Pietrokovski S."/>
            <person name="Rotem O."/>
            <person name="Gophna U."/>
            <person name="Lurie-Weinberger M.N."/>
            <person name="Jurkevitch E."/>
        </authorList>
    </citation>
    <scope>NUCLEOTIDE SEQUENCE [LARGE SCALE GENOMIC DNA]</scope>
    <source>
        <strain evidence="12">EPB</strain>
    </source>
</reference>
<dbReference type="Gene3D" id="3.40.50.620">
    <property type="entry name" value="HUPs"/>
    <property type="match status" value="1"/>
</dbReference>
<keyword evidence="5 7" id="KW-0067">ATP-binding</keyword>
<evidence type="ECO:0000256" key="6">
    <source>
        <dbReference type="ARBA" id="ARBA00023027"/>
    </source>
</evidence>
<dbReference type="InterPro" id="IPR036526">
    <property type="entry name" value="C-N_Hydrolase_sf"/>
</dbReference>
<dbReference type="GO" id="GO:0016740">
    <property type="term" value="F:transferase activity"/>
    <property type="evidence" value="ECO:0007669"/>
    <property type="project" value="UniProtKB-KW"/>
</dbReference>
<evidence type="ECO:0000256" key="4">
    <source>
        <dbReference type="ARBA" id="ARBA00022741"/>
    </source>
</evidence>
<dbReference type="PIRSF" id="PIRSF006630">
    <property type="entry name" value="NADS_GAT"/>
    <property type="match status" value="1"/>
</dbReference>
<evidence type="ECO:0000256" key="8">
    <source>
        <dbReference type="PIRNR" id="PIRNR006630"/>
    </source>
</evidence>
<dbReference type="GO" id="GO:0005737">
    <property type="term" value="C:cytoplasm"/>
    <property type="evidence" value="ECO:0007669"/>
    <property type="project" value="InterPro"/>
</dbReference>
<dbReference type="HAMAP" id="MF_02090">
    <property type="entry name" value="NadE_glutamine_dep"/>
    <property type="match status" value="1"/>
</dbReference>
<feature type="binding site" evidence="7">
    <location>
        <position position="403"/>
    </location>
    <ligand>
        <name>ATP</name>
        <dbReference type="ChEBI" id="CHEBI:30616"/>
    </ligand>
</feature>
<sequence length="559" mass="60448">MTATALEPLHITLAQVNPTVGALTANADKILQYYNNTPDTTDLIIFTELVLAGYSPEDLVLKPAFLASCAAALDRIAAATAGRRTHILLGAPIPSGQPKPHNAALLIGDGKIVETRLKHHLPNYGVFDDERIFTSGPLPNPIMFRGYTLGVMVCEDMWFPDVSAKLKKDGAQILIAINGSPFDMGKHEKRRTEAKKRTSETGLPLIYTNQVGGQDAILYDGASFIMSESGDVIAQLDSFAEDCADSVWTATANGPLLCQTTHTRHVPEGMERMYSALMLGLRDYVTKNGFPGVVLGLSGGIDSALTAAIATDALGPSAVHTVMLPGPYTAQESLDDAMESARLLGIAHQSINIIPMVQAFEKELASNFNTDTPSITFENLQSRSRGVALMALSNATNRMVLTTGNKSEMATGYATLYGDMCGGFNALKDVYKTDVFALSRWRNAHHPVGGFGPHGPVMPDRTITRPPTAELRANQTDQDSLPPYDVLDAILFGLIEDDQSIAEITAAGHDAQTVTRVQKLLDRAEYKRRQSAPGTKISRKAFGPDRRYPITNGYTIEKQ</sequence>
<dbReference type="UniPathway" id="UPA00253">
    <property type="reaction ID" value="UER00334"/>
</dbReference>
<dbReference type="InterPro" id="IPR014729">
    <property type="entry name" value="Rossmann-like_a/b/a_fold"/>
</dbReference>
<dbReference type="GO" id="GO:0009435">
    <property type="term" value="P:NAD+ biosynthetic process"/>
    <property type="evidence" value="ECO:0007669"/>
    <property type="project" value="UniProtKB-UniRule"/>
</dbReference>
<proteinExistence type="inferred from homology"/>
<keyword evidence="3 7" id="KW-0436">Ligase</keyword>
<dbReference type="EC" id="6.3.5.1" evidence="7 8"/>
<evidence type="ECO:0000256" key="3">
    <source>
        <dbReference type="ARBA" id="ARBA00022598"/>
    </source>
</evidence>
<dbReference type="InterPro" id="IPR014445">
    <property type="entry name" value="Gln-dep_NAD_synthase"/>
</dbReference>
<feature type="binding site" evidence="7">
    <location>
        <begin position="296"/>
        <end position="303"/>
    </location>
    <ligand>
        <name>ATP</name>
        <dbReference type="ChEBI" id="CHEBI:30616"/>
    </ligand>
</feature>